<evidence type="ECO:0000313" key="2">
    <source>
        <dbReference type="Proteomes" id="UP001058074"/>
    </source>
</evidence>
<accession>A0ACB5RDV0</accession>
<evidence type="ECO:0000313" key="1">
    <source>
        <dbReference type="EMBL" id="GKX67280.1"/>
    </source>
</evidence>
<protein>
    <submittedName>
        <fullName evidence="1">Ferredoxin</fullName>
    </submittedName>
</protein>
<gene>
    <name evidence="1" type="primary">fesA</name>
    <name evidence="1" type="ORF">rsdtw13_25380</name>
</gene>
<sequence>MTCEIVYYSATETTTKVVSVLSKKISEEVIFSRVDMTSYKKVVPSKADLIIFASPVYGGRIPSSIMKCFEMKCTKAKKIVGIAVYGNMSCGVSLKQYSKLARKHSCLLIGVGAFIGEHTYSLEEAPIARCRPNETDLEQAKLFGLAIQDKVNRGINEEVKIPNTLFPLFIEKFPEGMVKVGVKKPIIQGSCNGCGLCEKSCPTKAIDPNTFIIDNKKCIRCFSCVKKCNRNARKAELIIKGLKYLFSYIGRKNKESAWII</sequence>
<keyword evidence="2" id="KW-1185">Reference proteome</keyword>
<proteinExistence type="predicted"/>
<dbReference type="Proteomes" id="UP001058074">
    <property type="component" value="Unassembled WGS sequence"/>
</dbReference>
<name>A0ACB5RDV0_9CLOT</name>
<organism evidence="1 2">
    <name type="scientific">Inconstantimicrobium mannanitabidum</name>
    <dbReference type="NCBI Taxonomy" id="1604901"/>
    <lineage>
        <taxon>Bacteria</taxon>
        <taxon>Bacillati</taxon>
        <taxon>Bacillota</taxon>
        <taxon>Clostridia</taxon>
        <taxon>Eubacteriales</taxon>
        <taxon>Clostridiaceae</taxon>
        <taxon>Inconstantimicrobium</taxon>
    </lineage>
</organism>
<comment type="caution">
    <text evidence="1">The sequence shown here is derived from an EMBL/GenBank/DDBJ whole genome shotgun (WGS) entry which is preliminary data.</text>
</comment>
<reference evidence="1" key="1">
    <citation type="journal article" date="2025" name="Int. J. Syst. Evol. Microbiol.">
        <title>Inconstantimicrobium mannanitabidum sp. nov., a novel member of the family Clostridiaceae isolated from anoxic soil under the treatment of reductive soil disinfestation.</title>
        <authorList>
            <person name="Ueki A."/>
            <person name="Tonouchi A."/>
            <person name="Honma S."/>
            <person name="Kaku N."/>
            <person name="Ueki K."/>
        </authorList>
    </citation>
    <scope>NUCLEOTIDE SEQUENCE</scope>
    <source>
        <strain evidence="1">TW13</strain>
    </source>
</reference>
<dbReference type="EMBL" id="BROD01000001">
    <property type="protein sequence ID" value="GKX67280.1"/>
    <property type="molecule type" value="Genomic_DNA"/>
</dbReference>